<dbReference type="GO" id="GO:0008270">
    <property type="term" value="F:zinc ion binding"/>
    <property type="evidence" value="ECO:0007669"/>
    <property type="project" value="UniProtKB-KW"/>
</dbReference>
<feature type="region of interest" description="Disordered" evidence="2">
    <location>
        <begin position="1349"/>
        <end position="1369"/>
    </location>
</feature>
<evidence type="ECO:0000313" key="5">
    <source>
        <dbReference type="EMBL" id="GBE59990.1"/>
    </source>
</evidence>
<evidence type="ECO:0000259" key="4">
    <source>
        <dbReference type="PROSITE" id="PS50103"/>
    </source>
</evidence>
<feature type="domain" description="C3H1-type" evidence="4">
    <location>
        <begin position="1434"/>
        <end position="1462"/>
    </location>
</feature>
<name>A0A2H6KAH5_9APIC</name>
<keyword evidence="3" id="KW-0812">Transmembrane</keyword>
<dbReference type="VEuPathDB" id="PiroplasmaDB:BOVATA_014830"/>
<organism evidence="5 6">
    <name type="scientific">Babesia ovata</name>
    <dbReference type="NCBI Taxonomy" id="189622"/>
    <lineage>
        <taxon>Eukaryota</taxon>
        <taxon>Sar</taxon>
        <taxon>Alveolata</taxon>
        <taxon>Apicomplexa</taxon>
        <taxon>Aconoidasida</taxon>
        <taxon>Piroplasmida</taxon>
        <taxon>Babesiidae</taxon>
        <taxon>Babesia</taxon>
    </lineage>
</organism>
<evidence type="ECO:0000256" key="3">
    <source>
        <dbReference type="SAM" id="Phobius"/>
    </source>
</evidence>
<keyword evidence="3" id="KW-1133">Transmembrane helix</keyword>
<dbReference type="Proteomes" id="UP000236319">
    <property type="component" value="Unassembled WGS sequence"/>
</dbReference>
<accession>A0A2H6KAH5</accession>
<evidence type="ECO:0000256" key="1">
    <source>
        <dbReference type="PROSITE-ProRule" id="PRU00723"/>
    </source>
</evidence>
<keyword evidence="1" id="KW-0863">Zinc-finger</keyword>
<keyword evidence="1" id="KW-0479">Metal-binding</keyword>
<feature type="zinc finger region" description="C3H1-type" evidence="1">
    <location>
        <begin position="1434"/>
        <end position="1462"/>
    </location>
</feature>
<dbReference type="RefSeq" id="XP_028866233.1">
    <property type="nucleotide sequence ID" value="XM_029010400.1"/>
</dbReference>
<dbReference type="EMBL" id="BDSA01000002">
    <property type="protein sequence ID" value="GBE59990.1"/>
    <property type="molecule type" value="Genomic_DNA"/>
</dbReference>
<comment type="caution">
    <text evidence="5">The sequence shown here is derived from an EMBL/GenBank/DDBJ whole genome shotgun (WGS) entry which is preliminary data.</text>
</comment>
<feature type="compositionally biased region" description="Basic and acidic residues" evidence="2">
    <location>
        <begin position="1174"/>
        <end position="1186"/>
    </location>
</feature>
<evidence type="ECO:0000256" key="2">
    <source>
        <dbReference type="SAM" id="MobiDB-lite"/>
    </source>
</evidence>
<feature type="compositionally biased region" description="Polar residues" evidence="2">
    <location>
        <begin position="1190"/>
        <end position="1205"/>
    </location>
</feature>
<protein>
    <recommendedName>
        <fullName evidence="4">C3H1-type domain-containing protein</fullName>
    </recommendedName>
</protein>
<keyword evidence="6" id="KW-1185">Reference proteome</keyword>
<dbReference type="InterPro" id="IPR000571">
    <property type="entry name" value="Znf_CCCH"/>
</dbReference>
<dbReference type="PROSITE" id="PS50103">
    <property type="entry name" value="ZF_C3H1"/>
    <property type="match status" value="1"/>
</dbReference>
<evidence type="ECO:0000313" key="6">
    <source>
        <dbReference type="Proteomes" id="UP000236319"/>
    </source>
</evidence>
<reference evidence="5 6" key="1">
    <citation type="journal article" date="2017" name="BMC Genomics">
        <title>Whole-genome assembly of Babesia ovata and comparative genomics between closely related pathogens.</title>
        <authorList>
            <person name="Yamagishi J."/>
            <person name="Asada M."/>
            <person name="Hakimi H."/>
            <person name="Tanaka T.Q."/>
            <person name="Sugimoto C."/>
            <person name="Kawazu S."/>
        </authorList>
    </citation>
    <scope>NUCLEOTIDE SEQUENCE [LARGE SCALE GENOMIC DNA]</scope>
    <source>
        <strain evidence="5 6">Miyake</strain>
    </source>
</reference>
<feature type="transmembrane region" description="Helical" evidence="3">
    <location>
        <begin position="1541"/>
        <end position="1566"/>
    </location>
</feature>
<sequence>MCSGLQTFLGFSEETKGYDGTGIVYSDLDRLCDGVMSFILQCLKGSKTLLVHYFPKIDDTIRDLENAIGKGSGVVGFREAIGIVQAGLRGYEGGMEGRIEEFKSPITYIKDDIPKVTESLNNVENKKLSTQLVTVQQKSKTYEKRVELAKKAYENLDDGLKGKLKRNMSLVSQAVKTFKDIAEDTNVVTQAKEVDKALREKRDAIKKDIVDQSRIVQDTLDSGFGEIQKGLNGFKTMKLTQQIQSIRDAVNDALLLFDWEVTNFDTNYTDKILKEFEGLKKHMTEITKNKGVPNTSELYTKIDGITGMLNEMEQEIQRGAGKIGEAIDNAVIAVNSALGQLDEKVRDDLNTLKTQMEGQITTVITFLKLGIQQAGAVASSSIDGTDGAQSIVNEFKKNLLKVAPALYKWADNAQSSKLTAALDGLSDDALGVAGPDPKTFTHLRGFLSKFADNDQLKIGDHTFFEALIEDMKLNINNKIDEIKEQLETHMPQYTAHTKQNGRESLKYKIGDIKTGLLKFFTGPINGDDDQFDIEHAEHFSVFNANKKQALAAIENALLKIGALEYLPDALDTAQQEAETFMAQLRSNIVNVKQKTESVLAVIDEAEETLNQSIDSIQLTLTSRQTKSQQAVSSLQTKLLAAVSSAFSTLTHQVQSLFARQKQAELTQLQGVVETQLEAIKKIIHDDSINGVKGFLARLNGGFDETLQITTLNSNTKLDGLASNVRLFLYPLLQYVIAQITPNVRPQPPTADPHATKVTDIQTKLNTLLSNLSSEQSTKKYRFDDQFSRDLDALKASVGALNADKFGDGKHPELLNIVKEGVTSFDTQLEYGYVNKYSGLSFSGDMLIDIITSEAKTTELTDEGRNAAKAFFTLLNVLYEDMATLKERCEDATKYGWKDKKICKTQNRTGNSLGAFFERCGYRIPTDDQGKQDAELQCKEEWSGGKIYEHLRKSLQDTYNNAHLNTCVNEKHYEGQKAKTLYDLFDLLDCLLSHFNEYNEVCHYSTLSATKSPCSIFEILVWMSGLPHHPVFTDMRDVAVTDLFEDPKKKTKEVIDGVEMEVTDMSTVAIRALPHDITYNHTQAAVTHMCSQAYDLLVCILGTGDAETIYGVDFWTNSLKLKYPNRGADCLQMFLEILRRLLPTLRYLEHMCSYPASIGGWSQCRYGKDVKPAKWPCDKHPKPEPRGQPKGQATDQPNSEPMCQPKSPLQSYLNDCLPGHLPHRLESVGCKAECKTCPTSQRGSPCVTPLGFKTFSGSMRRGRDICDVLAKLLDDVHLRSLLCLVTKPPASLPEHFQFTLALVNGWHNDSKYVKDVIQTNIENSAKEVSIHLYNEPSKLTIALSEAYGSSQSRHDKSKHKTIPVKGAEDEPSKADVSSLCMTITCPGENHCAPYLSSLYRDYYICLPFKNSRTYLSWAIYLPWTFWDLLNNLYNTFCQINCQDWGCRGCLRGDKCRSGKHGVVEDEKKQDDVCQCDSIVQCKGVSSTFYQYGFSFGEASTLNSGSTAKKCKDFCSQLKKVLASEYFKELFKECDNFLKEIRWPFMCTLLALWSLSLLYLLHIAVVRLDVLRIRSHLRSPSSHRIAAQSLLAAARVRALANVKYFSP</sequence>
<feature type="region of interest" description="Disordered" evidence="2">
    <location>
        <begin position="1174"/>
        <end position="1205"/>
    </location>
</feature>
<gene>
    <name evidence="5" type="ORF">BOVATA_014830</name>
</gene>
<keyword evidence="1" id="KW-0862">Zinc</keyword>
<dbReference type="GeneID" id="39873760"/>
<proteinExistence type="predicted"/>
<keyword evidence="3" id="KW-0472">Membrane</keyword>